<keyword evidence="1" id="KW-0472">Membrane</keyword>
<name>A0A382LUR9_9ZZZZ</name>
<feature type="transmembrane region" description="Helical" evidence="1">
    <location>
        <begin position="23"/>
        <end position="44"/>
    </location>
</feature>
<organism evidence="2">
    <name type="scientific">marine metagenome</name>
    <dbReference type="NCBI Taxonomy" id="408172"/>
    <lineage>
        <taxon>unclassified sequences</taxon>
        <taxon>metagenomes</taxon>
        <taxon>ecological metagenomes</taxon>
    </lineage>
</organism>
<reference evidence="2" key="1">
    <citation type="submission" date="2018-05" db="EMBL/GenBank/DDBJ databases">
        <authorList>
            <person name="Lanie J.A."/>
            <person name="Ng W.-L."/>
            <person name="Kazmierczak K.M."/>
            <person name="Andrzejewski T.M."/>
            <person name="Davidsen T.M."/>
            <person name="Wayne K.J."/>
            <person name="Tettelin H."/>
            <person name="Glass J.I."/>
            <person name="Rusch D."/>
            <person name="Podicherti R."/>
            <person name="Tsui H.-C.T."/>
            <person name="Winkler M.E."/>
        </authorList>
    </citation>
    <scope>NUCLEOTIDE SEQUENCE</scope>
</reference>
<accession>A0A382LUR9</accession>
<sequence length="50" mass="5820">MYADFAIVTVTLLTALFWQEQRWYLLGFGGIYLAATLGFHFTLLPEGWNY</sequence>
<keyword evidence="1" id="KW-0812">Transmembrane</keyword>
<dbReference type="EMBL" id="UINC01088499">
    <property type="protein sequence ID" value="SVC38782.1"/>
    <property type="molecule type" value="Genomic_DNA"/>
</dbReference>
<dbReference type="AlphaFoldDB" id="A0A382LUR9"/>
<evidence type="ECO:0000313" key="2">
    <source>
        <dbReference type="EMBL" id="SVC38782.1"/>
    </source>
</evidence>
<evidence type="ECO:0000256" key="1">
    <source>
        <dbReference type="SAM" id="Phobius"/>
    </source>
</evidence>
<gene>
    <name evidence="2" type="ORF">METZ01_LOCUS291636</name>
</gene>
<protein>
    <submittedName>
        <fullName evidence="2">Uncharacterized protein</fullName>
    </submittedName>
</protein>
<keyword evidence="1" id="KW-1133">Transmembrane helix</keyword>
<proteinExistence type="predicted"/>